<dbReference type="STRING" id="310780.SAMN05216267_10426"/>
<name>A0A1H8SH00_9ACTN</name>
<evidence type="ECO:0000256" key="1">
    <source>
        <dbReference type="SAM" id="MobiDB-lite"/>
    </source>
</evidence>
<accession>A0A1H8SH00</accession>
<protein>
    <submittedName>
        <fullName evidence="3">Uncharacterized protein</fullName>
    </submittedName>
</protein>
<dbReference type="RefSeq" id="WP_069465080.1">
    <property type="nucleotide sequence ID" value="NZ_FODD01000042.1"/>
</dbReference>
<sequence>MSETTTPTRGSASKPARAPGGRPEPLRFFGTTWVDHDAGYRVRRVGVAAGSLAAAALGVVVLRFGFQGLAEAKVNVFVMILAIAGFAVCTALAFQRTWQSFTAGPAGADASRGVYAIGFVGSLLAYFLRSLTEAPGEARARARLRG</sequence>
<keyword evidence="2" id="KW-0472">Membrane</keyword>
<proteinExistence type="predicted"/>
<gene>
    <name evidence="3" type="ORF">SAMN05216267_10426</name>
</gene>
<keyword evidence="2" id="KW-1133">Transmembrane helix</keyword>
<evidence type="ECO:0000256" key="2">
    <source>
        <dbReference type="SAM" id="Phobius"/>
    </source>
</evidence>
<feature type="region of interest" description="Disordered" evidence="1">
    <location>
        <begin position="1"/>
        <end position="24"/>
    </location>
</feature>
<evidence type="ECO:0000313" key="4">
    <source>
        <dbReference type="Proteomes" id="UP000181951"/>
    </source>
</evidence>
<dbReference type="AlphaFoldDB" id="A0A1H8SH00"/>
<dbReference type="EMBL" id="FODD01000042">
    <property type="protein sequence ID" value="SEO77578.1"/>
    <property type="molecule type" value="Genomic_DNA"/>
</dbReference>
<feature type="transmembrane region" description="Helical" evidence="2">
    <location>
        <begin position="114"/>
        <end position="131"/>
    </location>
</feature>
<feature type="compositionally biased region" description="Polar residues" evidence="1">
    <location>
        <begin position="1"/>
        <end position="11"/>
    </location>
</feature>
<keyword evidence="2" id="KW-0812">Transmembrane</keyword>
<feature type="transmembrane region" description="Helical" evidence="2">
    <location>
        <begin position="45"/>
        <end position="64"/>
    </location>
</feature>
<organism evidence="3 4">
    <name type="scientific">Actinacidiphila rubida</name>
    <dbReference type="NCBI Taxonomy" id="310780"/>
    <lineage>
        <taxon>Bacteria</taxon>
        <taxon>Bacillati</taxon>
        <taxon>Actinomycetota</taxon>
        <taxon>Actinomycetes</taxon>
        <taxon>Kitasatosporales</taxon>
        <taxon>Streptomycetaceae</taxon>
        <taxon>Actinacidiphila</taxon>
    </lineage>
</organism>
<reference evidence="3 4" key="1">
    <citation type="submission" date="2016-10" db="EMBL/GenBank/DDBJ databases">
        <authorList>
            <person name="de Groot N.N."/>
        </authorList>
    </citation>
    <scope>NUCLEOTIDE SEQUENCE [LARGE SCALE GENOMIC DNA]</scope>
    <source>
        <strain evidence="3 4">CGMCC 4.2026</strain>
    </source>
</reference>
<dbReference type="Proteomes" id="UP000181951">
    <property type="component" value="Unassembled WGS sequence"/>
</dbReference>
<feature type="transmembrane region" description="Helical" evidence="2">
    <location>
        <begin position="76"/>
        <end position="94"/>
    </location>
</feature>
<evidence type="ECO:0000313" key="3">
    <source>
        <dbReference type="EMBL" id="SEO77578.1"/>
    </source>
</evidence>
<keyword evidence="4" id="KW-1185">Reference proteome</keyword>